<accession>A0ABU9C8C0</accession>
<dbReference type="EMBL" id="JBBUTI010000013">
    <property type="protein sequence ID" value="MEK8048068.1"/>
    <property type="molecule type" value="Genomic_DNA"/>
</dbReference>
<organism evidence="2 3">
    <name type="scientific">Ideonella margarita</name>
    <dbReference type="NCBI Taxonomy" id="2984191"/>
    <lineage>
        <taxon>Bacteria</taxon>
        <taxon>Pseudomonadati</taxon>
        <taxon>Pseudomonadota</taxon>
        <taxon>Betaproteobacteria</taxon>
        <taxon>Burkholderiales</taxon>
        <taxon>Sphaerotilaceae</taxon>
        <taxon>Ideonella</taxon>
    </lineage>
</organism>
<sequence>MRQHPAPHRSSGFTLIELVMVIVLVGILALVALPKMMDTRIWQLRAFHDNLLSQALSARRMALSQRRPVVLTVSPTGTTVAYASGAAIASLSCPASVSPCISEAATRSVTFNTGNTGAALTSTGGVLDVTVSDGNGFSRVMRIENDTGLARVMP</sequence>
<evidence type="ECO:0000313" key="2">
    <source>
        <dbReference type="EMBL" id="MEK8048068.1"/>
    </source>
</evidence>
<dbReference type="InterPro" id="IPR045584">
    <property type="entry name" value="Pilin-like"/>
</dbReference>
<dbReference type="PROSITE" id="PS00409">
    <property type="entry name" value="PROKAR_NTER_METHYL"/>
    <property type="match status" value="1"/>
</dbReference>
<dbReference type="RefSeq" id="WP_341400440.1">
    <property type="nucleotide sequence ID" value="NZ_JBBUTI010000013.1"/>
</dbReference>
<protein>
    <submittedName>
        <fullName evidence="2">Type II secretion system protein</fullName>
    </submittedName>
</protein>
<proteinExistence type="predicted"/>
<name>A0ABU9C8C0_9BURK</name>
<dbReference type="Gene3D" id="3.30.700.10">
    <property type="entry name" value="Glycoprotein, Type 4 Pilin"/>
    <property type="match status" value="1"/>
</dbReference>
<dbReference type="SUPFAM" id="SSF54523">
    <property type="entry name" value="Pili subunits"/>
    <property type="match status" value="1"/>
</dbReference>
<evidence type="ECO:0000313" key="3">
    <source>
        <dbReference type="Proteomes" id="UP001379945"/>
    </source>
</evidence>
<evidence type="ECO:0000256" key="1">
    <source>
        <dbReference type="SAM" id="Phobius"/>
    </source>
</evidence>
<keyword evidence="3" id="KW-1185">Reference proteome</keyword>
<keyword evidence="1" id="KW-1133">Transmembrane helix</keyword>
<dbReference type="Proteomes" id="UP001379945">
    <property type="component" value="Unassembled WGS sequence"/>
</dbReference>
<reference evidence="2 3" key="1">
    <citation type="submission" date="2024-04" db="EMBL/GenBank/DDBJ databases">
        <title>Novel species of the genus Ideonella isolated from streams.</title>
        <authorList>
            <person name="Lu H."/>
        </authorList>
    </citation>
    <scope>NUCLEOTIDE SEQUENCE [LARGE SCALE GENOMIC DNA]</scope>
    <source>
        <strain evidence="2 3">LYT19W</strain>
    </source>
</reference>
<dbReference type="InterPro" id="IPR012902">
    <property type="entry name" value="N_methyl_site"/>
</dbReference>
<keyword evidence="1" id="KW-0472">Membrane</keyword>
<gene>
    <name evidence="2" type="ORF">AACH00_17035</name>
</gene>
<keyword evidence="1" id="KW-0812">Transmembrane</keyword>
<feature type="transmembrane region" description="Helical" evidence="1">
    <location>
        <begin position="12"/>
        <end position="33"/>
    </location>
</feature>
<comment type="caution">
    <text evidence="2">The sequence shown here is derived from an EMBL/GenBank/DDBJ whole genome shotgun (WGS) entry which is preliminary data.</text>
</comment>
<dbReference type="NCBIfam" id="TIGR02532">
    <property type="entry name" value="IV_pilin_GFxxxE"/>
    <property type="match status" value="1"/>
</dbReference>
<dbReference type="Pfam" id="PF07963">
    <property type="entry name" value="N_methyl"/>
    <property type="match status" value="1"/>
</dbReference>